<evidence type="ECO:0000313" key="2">
    <source>
        <dbReference type="Proteomes" id="UP000629468"/>
    </source>
</evidence>
<dbReference type="AlphaFoldDB" id="A0A8H7EW51"/>
<accession>A0A8H7EW51</accession>
<dbReference type="Proteomes" id="UP000629468">
    <property type="component" value="Unassembled WGS sequence"/>
</dbReference>
<proteinExistence type="predicted"/>
<name>A0A8H7EW51_AGABI</name>
<evidence type="ECO:0000313" key="1">
    <source>
        <dbReference type="EMBL" id="KAF7760572.1"/>
    </source>
</evidence>
<protein>
    <submittedName>
        <fullName evidence="1">Uncharacterized protein</fullName>
    </submittedName>
</protein>
<reference evidence="1 2" key="1">
    <citation type="journal article" name="Sci. Rep.">
        <title>Telomere-to-telomere assembled and centromere annotated genomes of the two main subspecies of the button mushroom Agaricus bisporus reveal especially polymorphic chromosome ends.</title>
        <authorList>
            <person name="Sonnenberg A.S.M."/>
            <person name="Sedaghat-Telgerd N."/>
            <person name="Lavrijssen B."/>
            <person name="Ohm R.A."/>
            <person name="Hendrickx P.M."/>
            <person name="Scholtmeijer K."/>
            <person name="Baars J.J.P."/>
            <person name="van Peer A."/>
        </authorList>
    </citation>
    <scope>NUCLEOTIDE SEQUENCE [LARGE SCALE GENOMIC DNA]</scope>
    <source>
        <strain evidence="1 2">H119_p4</strain>
    </source>
</reference>
<organism evidence="1 2">
    <name type="scientific">Agaricus bisporus var. burnettii</name>
    <dbReference type="NCBI Taxonomy" id="192524"/>
    <lineage>
        <taxon>Eukaryota</taxon>
        <taxon>Fungi</taxon>
        <taxon>Dikarya</taxon>
        <taxon>Basidiomycota</taxon>
        <taxon>Agaricomycotina</taxon>
        <taxon>Agaricomycetes</taxon>
        <taxon>Agaricomycetidae</taxon>
        <taxon>Agaricales</taxon>
        <taxon>Agaricineae</taxon>
        <taxon>Agaricaceae</taxon>
        <taxon>Agaricus</taxon>
    </lineage>
</organism>
<comment type="caution">
    <text evidence="1">The sequence shown here is derived from an EMBL/GenBank/DDBJ whole genome shotgun (WGS) entry which is preliminary data.</text>
</comment>
<sequence>MISVALSTYLIFVAVPMPSFPTRSCLLFFLILGSEYYWHIFSALPAVNMSAALNPWVSGSRNSLIIDDRITCQGTGAKTGRHAYGREQGPLNSVLSTLRSSPTEIGAWSSCSLTVILDGKIVSKWTYDDALDIFIQAVANLNWS</sequence>
<gene>
    <name evidence="1" type="ORF">Agabi119p4_11248</name>
</gene>
<dbReference type="EMBL" id="JABXXO010000015">
    <property type="protein sequence ID" value="KAF7760572.1"/>
    <property type="molecule type" value="Genomic_DNA"/>
</dbReference>